<evidence type="ECO:0000313" key="1">
    <source>
        <dbReference type="EMBL" id="SGZ17361.1"/>
    </source>
</evidence>
<gene>
    <name evidence="1" type="ORF">NVI5450_4508</name>
</gene>
<reference evidence="1 2" key="1">
    <citation type="submission" date="2016-11" db="EMBL/GenBank/DDBJ databases">
        <authorList>
            <person name="Jaros S."/>
            <person name="Januszkiewicz K."/>
            <person name="Wedrychowicz H."/>
        </authorList>
    </citation>
    <scope>NUCLEOTIDE SEQUENCE [LARGE SCALE GENOMIC DNA]</scope>
    <source>
        <strain evidence="1">NVI 5450</strain>
    </source>
</reference>
<dbReference type="AlphaFoldDB" id="A0A1L0C9M4"/>
<protein>
    <submittedName>
        <fullName evidence="1">Glycerol-3-phosphate dehydrogenase [NAD(P)+]-NAD(P)H-dependent glycerol-3-phosphate dehydrogenase</fullName>
    </submittedName>
</protein>
<name>A0A1L0C9M4_9GAMM</name>
<organism evidence="1 2">
    <name type="scientific">Moritella viscosa</name>
    <dbReference type="NCBI Taxonomy" id="80854"/>
    <lineage>
        <taxon>Bacteria</taxon>
        <taxon>Pseudomonadati</taxon>
        <taxon>Pseudomonadota</taxon>
        <taxon>Gammaproteobacteria</taxon>
        <taxon>Alteromonadales</taxon>
        <taxon>Moritellaceae</taxon>
        <taxon>Moritella</taxon>
    </lineage>
</organism>
<dbReference type="Proteomes" id="UP000183794">
    <property type="component" value="Unassembled WGS sequence"/>
</dbReference>
<dbReference type="EMBL" id="FPLD01000131">
    <property type="protein sequence ID" value="SGZ17361.1"/>
    <property type="molecule type" value="Genomic_DNA"/>
</dbReference>
<accession>A0A1L0C9M4</accession>
<dbReference type="RefSeq" id="WP_175545908.1">
    <property type="nucleotide sequence ID" value="NZ_FPLD01000131.1"/>
</dbReference>
<proteinExistence type="predicted"/>
<sequence>MSKQLTSNEIIARAEKRDFQLTMMKIENRTKIAENITRNINELIKGQ</sequence>
<evidence type="ECO:0000313" key="2">
    <source>
        <dbReference type="Proteomes" id="UP000183794"/>
    </source>
</evidence>